<gene>
    <name evidence="7" type="ORF">BCR23_04330</name>
</gene>
<dbReference type="Pfam" id="PF13731">
    <property type="entry name" value="WxL"/>
    <property type="match status" value="1"/>
</dbReference>
<evidence type="ECO:0008006" key="9">
    <source>
        <dbReference type="Google" id="ProtNLM"/>
    </source>
</evidence>
<dbReference type="Pfam" id="PF17802">
    <property type="entry name" value="SpaA"/>
    <property type="match status" value="1"/>
</dbReference>
<dbReference type="Proteomes" id="UP000094764">
    <property type="component" value="Unassembled WGS sequence"/>
</dbReference>
<organism evidence="7 8">
    <name type="scientific">Enterococcus quebecensis</name>
    <dbReference type="NCBI Taxonomy" id="903983"/>
    <lineage>
        <taxon>Bacteria</taxon>
        <taxon>Bacillati</taxon>
        <taxon>Bacillota</taxon>
        <taxon>Bacilli</taxon>
        <taxon>Lactobacillales</taxon>
        <taxon>Enterococcaceae</taxon>
        <taxon>Enterococcus</taxon>
    </lineage>
</organism>
<keyword evidence="8" id="KW-1185">Reference proteome</keyword>
<dbReference type="InterPro" id="IPR041033">
    <property type="entry name" value="SpaA_PFL_dom_1"/>
</dbReference>
<feature type="compositionally biased region" description="Basic and acidic residues" evidence="4">
    <location>
        <begin position="193"/>
        <end position="233"/>
    </location>
</feature>
<dbReference type="OrthoDB" id="2216808at2"/>
<accession>A0A1E5GX54</accession>
<feature type="domain" description="WxL" evidence="5">
    <location>
        <begin position="423"/>
        <end position="597"/>
    </location>
</feature>
<dbReference type="SUPFAM" id="SSF49401">
    <property type="entry name" value="Bacterial adhesins"/>
    <property type="match status" value="1"/>
</dbReference>
<dbReference type="InterPro" id="IPR008966">
    <property type="entry name" value="Adhesion_dom_sf"/>
</dbReference>
<comment type="similarity">
    <text evidence="1">Belongs to the serine-aspartate repeat-containing protein (SDr) family.</text>
</comment>
<dbReference type="RefSeq" id="WP_069634557.1">
    <property type="nucleotide sequence ID" value="NZ_JXKZ01000002.1"/>
</dbReference>
<feature type="region of interest" description="Disordered" evidence="4">
    <location>
        <begin position="191"/>
        <end position="233"/>
    </location>
</feature>
<sequence length="598" mass="66159">MRKKISLVFLIGCLSILSLNYFSNERIKASDEKGATETTVFQDVNLTKYDLKTKTVSKTPIKNGETINYDDTFQVKYHLSIPDEMKLTKNQTFSTKVPLLMPSNNGSVEVKDKQENVLGTWNIIDETEGSKVLVFEVSDFFADFKKREVDIEFLASLDSSVENKKQVLTFQFDTANKLKLDVTMLKVSSAKKTTMDSNEKTKSETKEKSTTKPEEKDSVNKKDDQVIEPKKAANENKAETYSIKVNTVDADDHSIPVNGMVVLYSHNNLSDPIKSVPTVNGEYIFSDLQSGKYRIAGGVSEVAGYFARQGATYFDVDLPSDNTSVVVEYMKGWGSVRLTKRDADTNKVLPGAKFNLVKNNENNTTELVKADLISDEKGIVQVDQLFKGNYSFIETQAPEGYVLAEEDKLPVDVSLADVELVYPDPSSKPLWYPTNMKTKTNKKADVKMTGSTFPTNLDFGKTKIQHSKDETLTANENGVPTVGQVVIDDTRTSGGWTLKVKQNEDFITAEGTPLLNTDLNLEIGPVSNTISNSPSQVEGTVDLKSGVEAKIAVAKTTEGTGTTTIPLNKFSLKVPRTTNKKASQYNSSLTWTLSDVPQ</sequence>
<evidence type="ECO:0000256" key="4">
    <source>
        <dbReference type="SAM" id="MobiDB-lite"/>
    </source>
</evidence>
<dbReference type="EMBL" id="MIKB01000012">
    <property type="protein sequence ID" value="OEG17236.1"/>
    <property type="molecule type" value="Genomic_DNA"/>
</dbReference>
<evidence type="ECO:0000256" key="1">
    <source>
        <dbReference type="ARBA" id="ARBA00007257"/>
    </source>
</evidence>
<proteinExistence type="inferred from homology"/>
<dbReference type="Gene3D" id="2.60.40.10">
    <property type="entry name" value="Immunoglobulins"/>
    <property type="match status" value="1"/>
</dbReference>
<evidence type="ECO:0000256" key="2">
    <source>
        <dbReference type="ARBA" id="ARBA00022525"/>
    </source>
</evidence>
<evidence type="ECO:0000256" key="3">
    <source>
        <dbReference type="ARBA" id="ARBA00022729"/>
    </source>
</evidence>
<evidence type="ECO:0000313" key="7">
    <source>
        <dbReference type="EMBL" id="OEG17236.1"/>
    </source>
</evidence>
<dbReference type="InterPro" id="IPR027994">
    <property type="entry name" value="WxL_dom"/>
</dbReference>
<dbReference type="InterPro" id="IPR013783">
    <property type="entry name" value="Ig-like_fold"/>
</dbReference>
<evidence type="ECO:0000259" key="5">
    <source>
        <dbReference type="Pfam" id="PF13731"/>
    </source>
</evidence>
<protein>
    <recommendedName>
        <fullName evidence="9">WxL domain-containing protein</fullName>
    </recommendedName>
</protein>
<dbReference type="PANTHER" id="PTHR36108">
    <property type="entry name" value="COLOSSIN-B-RELATED"/>
    <property type="match status" value="1"/>
</dbReference>
<evidence type="ECO:0000313" key="8">
    <source>
        <dbReference type="Proteomes" id="UP000094764"/>
    </source>
</evidence>
<keyword evidence="3" id="KW-0732">Signal</keyword>
<dbReference type="STRING" id="903983.BCR23_04330"/>
<evidence type="ECO:0000259" key="6">
    <source>
        <dbReference type="Pfam" id="PF17802"/>
    </source>
</evidence>
<feature type="domain" description="SpaA-like prealbumin fold" evidence="6">
    <location>
        <begin position="334"/>
        <end position="414"/>
    </location>
</feature>
<dbReference type="PANTHER" id="PTHR36108:SF13">
    <property type="entry name" value="COLOSSIN-B-RELATED"/>
    <property type="match status" value="1"/>
</dbReference>
<keyword evidence="2" id="KW-0964">Secreted</keyword>
<dbReference type="AlphaFoldDB" id="A0A1E5GX54"/>
<reference evidence="8" key="1">
    <citation type="submission" date="2016-09" db="EMBL/GenBank/DDBJ databases">
        <authorList>
            <person name="Gulvik C.A."/>
        </authorList>
    </citation>
    <scope>NUCLEOTIDE SEQUENCE [LARGE SCALE GENOMIC DNA]</scope>
    <source>
        <strain evidence="8">LMG 26306</strain>
    </source>
</reference>
<name>A0A1E5GX54_9ENTE</name>
<comment type="caution">
    <text evidence="7">The sequence shown here is derived from an EMBL/GenBank/DDBJ whole genome shotgun (WGS) entry which is preliminary data.</text>
</comment>